<feature type="compositionally biased region" description="Polar residues" evidence="6">
    <location>
        <begin position="564"/>
        <end position="585"/>
    </location>
</feature>
<accession>A0ABQ5BND0</accession>
<keyword evidence="5" id="KW-0539">Nucleus</keyword>
<keyword evidence="4" id="KW-0508">mRNA splicing</keyword>
<evidence type="ECO:0000313" key="8">
    <source>
        <dbReference type="Proteomes" id="UP001151760"/>
    </source>
</evidence>
<evidence type="ECO:0000313" key="7">
    <source>
        <dbReference type="EMBL" id="GJT14879.1"/>
    </source>
</evidence>
<evidence type="ECO:0000256" key="5">
    <source>
        <dbReference type="ARBA" id="ARBA00023242"/>
    </source>
</evidence>
<protein>
    <submittedName>
        <fullName evidence="7">Pre-mRNA-processing factor 39 isoform X1</fullName>
    </submittedName>
</protein>
<feature type="compositionally biased region" description="Basic and acidic residues" evidence="6">
    <location>
        <begin position="628"/>
        <end position="644"/>
    </location>
</feature>
<sequence>MDLLILADAADAMETVTEVGSPEEVYEIVAGDSMDFKSWTKLISEIEKTYPHNVKAISSAYESFLCWFPLCHGYWKKYADHMARLCTVEKAVEVYEEAVQSATYSVGLWVEYCSFSMLAFADPSDVRRIFERGLSYVGKDFLCHKLWDLYIRFELAQQEWSFLAHILIRALKFPTKSLHKYYDNFKEFADFVEEDMSFAKSGNLEPHAADCNIEVAIFDDEIYHTIRNLQESSSVELRSEALHKFIAIGEQFYHKSCQLHEEIDYFENYMESDLFSVKPLDDEELQNWHNYLDFIEKQEDFDWAVKLYERCLIPCANYPEFWMRYVEFMESKGGREIASFALERATQNVSEVHIFNARFREKIGDIEGARAAFHLCDTESDSSFIEMAIKEANMETRLGNADAALEIYDKALKVATEKEKMHIIPNLYIHFFRLKFMITGSADAAIDLLISGIQQVPHSKLLLEELINFAMIHEGSRHLDVLDSIVATAITCKSDGSQGLSLRDREDLSHLYLKFVDYCGTTHEITKAWARHIKHFPRLVRCISSHKYLSNDLVETRDRMPHTVTKQPSQAHVKHTAQNPANEKHNLLTSKSQAIELHKSTANHYVEKDDNNSVKSKRSKRKSSSVSRNERHESQKSERIRTELEEKEEEELGHEVETSQKPVSLDSLSLCTQVEEPNDLTHKSSTALEDTMNPCTANQNSTTDSPKKPDLLNM</sequence>
<evidence type="ECO:0000256" key="6">
    <source>
        <dbReference type="SAM" id="MobiDB-lite"/>
    </source>
</evidence>
<comment type="caution">
    <text evidence="7">The sequence shown here is derived from an EMBL/GenBank/DDBJ whole genome shotgun (WGS) entry which is preliminary data.</text>
</comment>
<feature type="region of interest" description="Disordered" evidence="6">
    <location>
        <begin position="602"/>
        <end position="714"/>
    </location>
</feature>
<proteinExistence type="predicted"/>
<dbReference type="InterPro" id="IPR059164">
    <property type="entry name" value="HAT_PRP39_C"/>
</dbReference>
<organism evidence="7 8">
    <name type="scientific">Tanacetum coccineum</name>
    <dbReference type="NCBI Taxonomy" id="301880"/>
    <lineage>
        <taxon>Eukaryota</taxon>
        <taxon>Viridiplantae</taxon>
        <taxon>Streptophyta</taxon>
        <taxon>Embryophyta</taxon>
        <taxon>Tracheophyta</taxon>
        <taxon>Spermatophyta</taxon>
        <taxon>Magnoliopsida</taxon>
        <taxon>eudicotyledons</taxon>
        <taxon>Gunneridae</taxon>
        <taxon>Pentapetalae</taxon>
        <taxon>asterids</taxon>
        <taxon>campanulids</taxon>
        <taxon>Asterales</taxon>
        <taxon>Asteraceae</taxon>
        <taxon>Asteroideae</taxon>
        <taxon>Anthemideae</taxon>
        <taxon>Anthemidinae</taxon>
        <taxon>Tanacetum</taxon>
    </lineage>
</organism>
<feature type="compositionally biased region" description="Polar residues" evidence="6">
    <location>
        <begin position="659"/>
        <end position="672"/>
    </location>
</feature>
<keyword evidence="2" id="KW-0507">mRNA processing</keyword>
<gene>
    <name evidence="7" type="ORF">Tco_0873585</name>
</gene>
<dbReference type="Pfam" id="PF23241">
    <property type="entry name" value="HAT_PRP39_C"/>
    <property type="match status" value="1"/>
</dbReference>
<evidence type="ECO:0000256" key="2">
    <source>
        <dbReference type="ARBA" id="ARBA00022664"/>
    </source>
</evidence>
<dbReference type="Pfam" id="PF23240">
    <property type="entry name" value="HAT_PRP39_N"/>
    <property type="match status" value="1"/>
</dbReference>
<dbReference type="InterPro" id="IPR011990">
    <property type="entry name" value="TPR-like_helical_dom_sf"/>
</dbReference>
<dbReference type="SMART" id="SM00386">
    <property type="entry name" value="HAT"/>
    <property type="match status" value="6"/>
</dbReference>
<comment type="subcellular location">
    <subcellularLocation>
        <location evidence="1">Nucleus</location>
    </subcellularLocation>
</comment>
<name>A0ABQ5BND0_9ASTR</name>
<dbReference type="InterPro" id="IPR003107">
    <property type="entry name" value="HAT"/>
</dbReference>
<reference evidence="7" key="2">
    <citation type="submission" date="2022-01" db="EMBL/GenBank/DDBJ databases">
        <authorList>
            <person name="Yamashiro T."/>
            <person name="Shiraishi A."/>
            <person name="Satake H."/>
            <person name="Nakayama K."/>
        </authorList>
    </citation>
    <scope>NUCLEOTIDE SEQUENCE</scope>
</reference>
<dbReference type="Gene3D" id="1.25.40.10">
    <property type="entry name" value="Tetratricopeptide repeat domain"/>
    <property type="match status" value="2"/>
</dbReference>
<feature type="compositionally biased region" description="Basic and acidic residues" evidence="6">
    <location>
        <begin position="705"/>
        <end position="714"/>
    </location>
</feature>
<dbReference type="Proteomes" id="UP001151760">
    <property type="component" value="Unassembled WGS sequence"/>
</dbReference>
<feature type="compositionally biased region" description="Polar residues" evidence="6">
    <location>
        <begin position="683"/>
        <end position="704"/>
    </location>
</feature>
<keyword evidence="8" id="KW-1185">Reference proteome</keyword>
<feature type="region of interest" description="Disordered" evidence="6">
    <location>
        <begin position="561"/>
        <end position="585"/>
    </location>
</feature>
<reference evidence="7" key="1">
    <citation type="journal article" date="2022" name="Int. J. Mol. Sci.">
        <title>Draft Genome of Tanacetum Coccineum: Genomic Comparison of Closely Related Tanacetum-Family Plants.</title>
        <authorList>
            <person name="Yamashiro T."/>
            <person name="Shiraishi A."/>
            <person name="Nakayama K."/>
            <person name="Satake H."/>
        </authorList>
    </citation>
    <scope>NUCLEOTIDE SEQUENCE</scope>
</reference>
<dbReference type="PANTHER" id="PTHR17204:SF26">
    <property type="entry name" value="PRE-MRNA-PROCESSING FACTOR 39-2"/>
    <property type="match status" value="1"/>
</dbReference>
<evidence type="ECO:0000256" key="4">
    <source>
        <dbReference type="ARBA" id="ARBA00023187"/>
    </source>
</evidence>
<dbReference type="SUPFAM" id="SSF48452">
    <property type="entry name" value="TPR-like"/>
    <property type="match status" value="1"/>
</dbReference>
<evidence type="ECO:0000256" key="1">
    <source>
        <dbReference type="ARBA" id="ARBA00004123"/>
    </source>
</evidence>
<dbReference type="PANTHER" id="PTHR17204">
    <property type="entry name" value="PRE-MRNA PROCESSING PROTEIN PRP39-RELATED"/>
    <property type="match status" value="1"/>
</dbReference>
<dbReference type="EMBL" id="BQNB010013351">
    <property type="protein sequence ID" value="GJT14879.1"/>
    <property type="molecule type" value="Genomic_DNA"/>
</dbReference>
<evidence type="ECO:0000256" key="3">
    <source>
        <dbReference type="ARBA" id="ARBA00022737"/>
    </source>
</evidence>
<keyword evidence="3" id="KW-0677">Repeat</keyword>